<dbReference type="STRING" id="42251.A0A2T6ZIK4"/>
<sequence length="155" mass="17610">MNTCVSRIISEDSRETSSEGGILGKDEGYFFGFPFALEVASRLLPDRYTELKSLFTAGRERVLADSWEKLLLDHEKQAAVMKKFGSNLVLADEQLIPQVRLQDLASIVKEEIEDTRERGVVIIKNVLPEKESLAVKESLKEHIKRNSWTKDFPSL</sequence>
<proteinExistence type="predicted"/>
<comment type="caution">
    <text evidence="1">The sequence shown here is derived from an EMBL/GenBank/DDBJ whole genome shotgun (WGS) entry which is preliminary data.</text>
</comment>
<organism evidence="1 2">
    <name type="scientific">Tuber borchii</name>
    <name type="common">White truffle</name>
    <dbReference type="NCBI Taxonomy" id="42251"/>
    <lineage>
        <taxon>Eukaryota</taxon>
        <taxon>Fungi</taxon>
        <taxon>Dikarya</taxon>
        <taxon>Ascomycota</taxon>
        <taxon>Pezizomycotina</taxon>
        <taxon>Pezizomycetes</taxon>
        <taxon>Pezizales</taxon>
        <taxon>Tuberaceae</taxon>
        <taxon>Tuber</taxon>
    </lineage>
</organism>
<protein>
    <submittedName>
        <fullName evidence="1">Uncharacterized protein</fullName>
    </submittedName>
</protein>
<evidence type="ECO:0000313" key="2">
    <source>
        <dbReference type="Proteomes" id="UP000244722"/>
    </source>
</evidence>
<accession>A0A2T6ZIK4</accession>
<dbReference type="PANTHER" id="PTHR30613:SF1">
    <property type="entry name" value="DUF1479 DOMAIN PROTEIN (AFU_ORTHOLOGUE AFUA_5G09280)"/>
    <property type="match status" value="1"/>
</dbReference>
<dbReference type="Proteomes" id="UP000244722">
    <property type="component" value="Unassembled WGS sequence"/>
</dbReference>
<dbReference type="InterPro" id="IPR027443">
    <property type="entry name" value="IPNS-like_sf"/>
</dbReference>
<gene>
    <name evidence="1" type="ORF">B9Z19DRAFT_1131517</name>
</gene>
<dbReference type="OrthoDB" id="8249012at2759"/>
<evidence type="ECO:0000313" key="1">
    <source>
        <dbReference type="EMBL" id="PUU75330.1"/>
    </source>
</evidence>
<keyword evidence="2" id="KW-1185">Reference proteome</keyword>
<dbReference type="PANTHER" id="PTHR30613">
    <property type="entry name" value="UNCHARACTERIZED PROTEIN YBIU-RELATED"/>
    <property type="match status" value="1"/>
</dbReference>
<dbReference type="EMBL" id="NESQ01000237">
    <property type="protein sequence ID" value="PUU75330.1"/>
    <property type="molecule type" value="Genomic_DNA"/>
</dbReference>
<reference evidence="1 2" key="1">
    <citation type="submission" date="2017-04" db="EMBL/GenBank/DDBJ databases">
        <title>Draft genome sequence of Tuber borchii Vittad., a whitish edible truffle.</title>
        <authorList>
            <consortium name="DOE Joint Genome Institute"/>
            <person name="Murat C."/>
            <person name="Kuo A."/>
            <person name="Barry K.W."/>
            <person name="Clum A."/>
            <person name="Dockter R.B."/>
            <person name="Fauchery L."/>
            <person name="Iotti M."/>
            <person name="Kohler A."/>
            <person name="Labutti K."/>
            <person name="Lindquist E.A."/>
            <person name="Lipzen A."/>
            <person name="Ohm R.A."/>
            <person name="Wang M."/>
            <person name="Grigoriev I.V."/>
            <person name="Zambonelli A."/>
            <person name="Martin F.M."/>
        </authorList>
    </citation>
    <scope>NUCLEOTIDE SEQUENCE [LARGE SCALE GENOMIC DNA]</scope>
    <source>
        <strain evidence="1 2">Tbo3840</strain>
    </source>
</reference>
<dbReference type="SUPFAM" id="SSF51197">
    <property type="entry name" value="Clavaminate synthase-like"/>
    <property type="match status" value="1"/>
</dbReference>
<dbReference type="Pfam" id="PF07350">
    <property type="entry name" value="Gig2-like"/>
    <property type="match status" value="1"/>
</dbReference>
<dbReference type="AlphaFoldDB" id="A0A2T6ZIK4"/>
<name>A0A2T6ZIK4_TUBBO</name>
<dbReference type="InterPro" id="IPR010856">
    <property type="entry name" value="Gig2-like"/>
</dbReference>
<dbReference type="Gene3D" id="2.60.120.330">
    <property type="entry name" value="B-lactam Antibiotic, Isopenicillin N Synthase, Chain"/>
    <property type="match status" value="1"/>
</dbReference>